<dbReference type="EMBL" id="LAZR01000396">
    <property type="protein sequence ID" value="KKN70817.1"/>
    <property type="molecule type" value="Genomic_DNA"/>
</dbReference>
<gene>
    <name evidence="1" type="ORF">LCGC14_0427090</name>
</gene>
<proteinExistence type="predicted"/>
<name>A0A0F9T7A9_9ZZZZ</name>
<evidence type="ECO:0000313" key="1">
    <source>
        <dbReference type="EMBL" id="KKN70817.1"/>
    </source>
</evidence>
<reference evidence="1" key="1">
    <citation type="journal article" date="2015" name="Nature">
        <title>Complex archaea that bridge the gap between prokaryotes and eukaryotes.</title>
        <authorList>
            <person name="Spang A."/>
            <person name="Saw J.H."/>
            <person name="Jorgensen S.L."/>
            <person name="Zaremba-Niedzwiedzka K."/>
            <person name="Martijn J."/>
            <person name="Lind A.E."/>
            <person name="van Eijk R."/>
            <person name="Schleper C."/>
            <person name="Guy L."/>
            <person name="Ettema T.J."/>
        </authorList>
    </citation>
    <scope>NUCLEOTIDE SEQUENCE</scope>
</reference>
<protein>
    <submittedName>
        <fullName evidence="1">Uncharacterized protein</fullName>
    </submittedName>
</protein>
<organism evidence="1">
    <name type="scientific">marine sediment metagenome</name>
    <dbReference type="NCBI Taxonomy" id="412755"/>
    <lineage>
        <taxon>unclassified sequences</taxon>
        <taxon>metagenomes</taxon>
        <taxon>ecological metagenomes</taxon>
    </lineage>
</organism>
<accession>A0A0F9T7A9</accession>
<sequence>MTYSDKKTLIDSLKIILDTNDVELIKLMIESVIERLEEIPIDSDTSNHITLK</sequence>
<comment type="caution">
    <text evidence="1">The sequence shown here is derived from an EMBL/GenBank/DDBJ whole genome shotgun (WGS) entry which is preliminary data.</text>
</comment>
<dbReference type="AlphaFoldDB" id="A0A0F9T7A9"/>